<dbReference type="AlphaFoldDB" id="A0AAX3MUM4"/>
<evidence type="ECO:0000313" key="4">
    <source>
        <dbReference type="Proteomes" id="UP001220962"/>
    </source>
</evidence>
<dbReference type="PANTHER" id="PTHR42685:SF22">
    <property type="entry name" value="CONDITIONED MEDIUM FACTOR RECEPTOR 1"/>
    <property type="match status" value="1"/>
</dbReference>
<dbReference type="RefSeq" id="WP_238546291.1">
    <property type="nucleotide sequence ID" value="NZ_CP118101.1"/>
</dbReference>
<evidence type="ECO:0000313" key="2">
    <source>
        <dbReference type="EMBL" id="WDH80957.1"/>
    </source>
</evidence>
<sequence length="393" mass="42767">MDNQSELHMEQQVDVIVIGAGIAGSACAVQLAGMGHDTVLLDRKAFPRHKTCGEFMSPETLEMLAYVGVDPFAFQVEPSVMNSAKIIMPNGGEIDSALPGQAWGISRYELDMMLHQQAVEAGASIVSKAMVLDIVQLDDHSYRVSVRQGKEVVHYHAKSVIGAYGTPRPKFVQGVDIDAPLDSEVYVGVKSHYTGIKTEPRVELYFCEGGYVGISPIEGGEIANVAALLPLKTVQRIGKSVSEILQAAAQDNEKLFARLNEGAPAPGTQVSIAPVRLSTVPEPWSIFPHIGDALMVIPPLCGDGMSVALRSSMICSAVTDQYLKSEITYEEWQSEYTLEANHHFGKLLKRANRIQKLAFAKTNRLYPGAAKLFPSLASYLVKATRLSEMGIHR</sequence>
<dbReference type="InterPro" id="IPR002938">
    <property type="entry name" value="FAD-bd"/>
</dbReference>
<proteinExistence type="predicted"/>
<organism evidence="2 4">
    <name type="scientific">Paenibacillus urinalis</name>
    <dbReference type="NCBI Taxonomy" id="521520"/>
    <lineage>
        <taxon>Bacteria</taxon>
        <taxon>Bacillati</taxon>
        <taxon>Bacillota</taxon>
        <taxon>Bacilli</taxon>
        <taxon>Bacillales</taxon>
        <taxon>Paenibacillaceae</taxon>
        <taxon>Paenibacillus</taxon>
    </lineage>
</organism>
<protein>
    <submittedName>
        <fullName evidence="2">NAD(P)/FAD-dependent oxidoreductase</fullName>
    </submittedName>
</protein>
<evidence type="ECO:0000313" key="5">
    <source>
        <dbReference type="Proteomes" id="UP001221519"/>
    </source>
</evidence>
<dbReference type="EMBL" id="CP118108">
    <property type="protein sequence ID" value="WDI00672.1"/>
    <property type="molecule type" value="Genomic_DNA"/>
</dbReference>
<dbReference type="PANTHER" id="PTHR42685">
    <property type="entry name" value="GERANYLGERANYL DIPHOSPHATE REDUCTASE"/>
    <property type="match status" value="1"/>
</dbReference>
<accession>A0AAX3MUM4</accession>
<feature type="domain" description="FAD-binding" evidence="1">
    <location>
        <begin position="13"/>
        <end position="308"/>
    </location>
</feature>
<dbReference type="Pfam" id="PF01494">
    <property type="entry name" value="FAD_binding_3"/>
    <property type="match status" value="1"/>
</dbReference>
<dbReference type="Proteomes" id="UP001220962">
    <property type="component" value="Chromosome"/>
</dbReference>
<dbReference type="InterPro" id="IPR036188">
    <property type="entry name" value="FAD/NAD-bd_sf"/>
</dbReference>
<dbReference type="SUPFAM" id="SSF51905">
    <property type="entry name" value="FAD/NAD(P)-binding domain"/>
    <property type="match status" value="1"/>
</dbReference>
<dbReference type="Gene3D" id="3.50.50.60">
    <property type="entry name" value="FAD/NAD(P)-binding domain"/>
    <property type="match status" value="1"/>
</dbReference>
<evidence type="ECO:0000259" key="1">
    <source>
        <dbReference type="Pfam" id="PF01494"/>
    </source>
</evidence>
<keyword evidence="5" id="KW-1185">Reference proteome</keyword>
<dbReference type="GO" id="GO:0071949">
    <property type="term" value="F:FAD binding"/>
    <property type="evidence" value="ECO:0007669"/>
    <property type="project" value="InterPro"/>
</dbReference>
<dbReference type="InterPro" id="IPR050407">
    <property type="entry name" value="Geranylgeranyl_reductase"/>
</dbReference>
<name>A0AAX3MUM4_9BACL</name>
<evidence type="ECO:0000313" key="3">
    <source>
        <dbReference type="EMBL" id="WDI00672.1"/>
    </source>
</evidence>
<dbReference type="Proteomes" id="UP001221519">
    <property type="component" value="Chromosome"/>
</dbReference>
<reference evidence="2 5" key="1">
    <citation type="submission" date="2023-02" db="EMBL/GenBank/DDBJ databases">
        <title>Pathogen: clinical or host-associated sample.</title>
        <authorList>
            <person name="Hergert J."/>
            <person name="Casey R."/>
            <person name="Wagner J."/>
            <person name="Young E.L."/>
            <person name="Oakeson K.F."/>
        </authorList>
    </citation>
    <scope>NUCLEOTIDE SEQUENCE</scope>
    <source>
        <strain evidence="3 5">2022CK-00829</strain>
        <strain evidence="2">2022CK-00830</strain>
    </source>
</reference>
<gene>
    <name evidence="2" type="ORF">PUW23_15590</name>
    <name evidence="3" type="ORF">PUW25_15420</name>
</gene>
<dbReference type="EMBL" id="CP118101">
    <property type="protein sequence ID" value="WDH80957.1"/>
    <property type="molecule type" value="Genomic_DNA"/>
</dbReference>